<comment type="caution">
    <text evidence="2">The sequence shown here is derived from an EMBL/GenBank/DDBJ whole genome shotgun (WGS) entry which is preliminary data.</text>
</comment>
<evidence type="ECO:0000313" key="3">
    <source>
        <dbReference type="Proteomes" id="UP001338125"/>
    </source>
</evidence>
<dbReference type="InterPro" id="IPR029062">
    <property type="entry name" value="Class_I_gatase-like"/>
</dbReference>
<dbReference type="PANTHER" id="PTHR43130">
    <property type="entry name" value="ARAC-FAMILY TRANSCRIPTIONAL REGULATOR"/>
    <property type="match status" value="1"/>
</dbReference>
<dbReference type="PANTHER" id="PTHR43130:SF7">
    <property type="entry name" value="DJ-1_PFPI DOMAIN-CONTAINING PROTEIN"/>
    <property type="match status" value="1"/>
</dbReference>
<sequence>MPTFNLSKPDRPVEVGVILMNGETEILDVAPVDMIHCFGKQFIETLPDEWVPKGVKAQAIDFRFHWVAQRGDAVASRLTSGITLVPTDSFESCPPLDIVLIGAHNVGYTPNEVELEFVRKSWDNCSAFLTICGGIEVALQAGILEGKTAAAPRFFLDTLRTKAPATNWLEKRWTRDGKLWTSGAFLNGTDLVYAFAHSTWGGEGTPAAWMSALGCWPVRDVDYKDEPRQNL</sequence>
<dbReference type="InterPro" id="IPR052158">
    <property type="entry name" value="INH-QAR"/>
</dbReference>
<evidence type="ECO:0000313" key="2">
    <source>
        <dbReference type="EMBL" id="KAK5991947.1"/>
    </source>
</evidence>
<organism evidence="2 3">
    <name type="scientific">Cladobotryum mycophilum</name>
    <dbReference type="NCBI Taxonomy" id="491253"/>
    <lineage>
        <taxon>Eukaryota</taxon>
        <taxon>Fungi</taxon>
        <taxon>Dikarya</taxon>
        <taxon>Ascomycota</taxon>
        <taxon>Pezizomycotina</taxon>
        <taxon>Sordariomycetes</taxon>
        <taxon>Hypocreomycetidae</taxon>
        <taxon>Hypocreales</taxon>
        <taxon>Hypocreaceae</taxon>
        <taxon>Cladobotryum</taxon>
    </lineage>
</organism>
<reference evidence="2 3" key="1">
    <citation type="submission" date="2024-01" db="EMBL/GenBank/DDBJ databases">
        <title>Complete genome of Cladobotryum mycophilum ATHUM6906.</title>
        <authorList>
            <person name="Christinaki A.C."/>
            <person name="Myridakis A.I."/>
            <person name="Kouvelis V.N."/>
        </authorList>
    </citation>
    <scope>NUCLEOTIDE SEQUENCE [LARGE SCALE GENOMIC DNA]</scope>
    <source>
        <strain evidence="2 3">ATHUM6906</strain>
    </source>
</reference>
<dbReference type="SUPFAM" id="SSF52317">
    <property type="entry name" value="Class I glutamine amidotransferase-like"/>
    <property type="match status" value="1"/>
</dbReference>
<accession>A0ABR0SIE8</accession>
<gene>
    <name evidence="2" type="ORF">PT974_05341</name>
</gene>
<proteinExistence type="predicted"/>
<dbReference type="InterPro" id="IPR002818">
    <property type="entry name" value="DJ-1/PfpI"/>
</dbReference>
<name>A0ABR0SIE8_9HYPO</name>
<feature type="domain" description="DJ-1/PfpI" evidence="1">
    <location>
        <begin position="78"/>
        <end position="184"/>
    </location>
</feature>
<dbReference type="Proteomes" id="UP001338125">
    <property type="component" value="Unassembled WGS sequence"/>
</dbReference>
<protein>
    <recommendedName>
        <fullName evidence="1">DJ-1/PfpI domain-containing protein</fullName>
    </recommendedName>
</protein>
<keyword evidence="3" id="KW-1185">Reference proteome</keyword>
<dbReference type="Pfam" id="PF01965">
    <property type="entry name" value="DJ-1_PfpI"/>
    <property type="match status" value="1"/>
</dbReference>
<dbReference type="EMBL" id="JAVFKD010000012">
    <property type="protein sequence ID" value="KAK5991947.1"/>
    <property type="molecule type" value="Genomic_DNA"/>
</dbReference>
<dbReference type="Gene3D" id="3.40.50.880">
    <property type="match status" value="1"/>
</dbReference>
<evidence type="ECO:0000259" key="1">
    <source>
        <dbReference type="Pfam" id="PF01965"/>
    </source>
</evidence>